<dbReference type="Proteomes" id="UP001304895">
    <property type="component" value="Unassembled WGS sequence"/>
</dbReference>
<dbReference type="EMBL" id="MU853401">
    <property type="protein sequence ID" value="KAK4138458.1"/>
    <property type="molecule type" value="Genomic_DNA"/>
</dbReference>
<name>A0AAN6ZHV2_9PEZI</name>
<gene>
    <name evidence="2" type="ORF">BT67DRAFT_10224</name>
</gene>
<reference evidence="2" key="2">
    <citation type="submission" date="2023-05" db="EMBL/GenBank/DDBJ databases">
        <authorList>
            <consortium name="Lawrence Berkeley National Laboratory"/>
            <person name="Steindorff A."/>
            <person name="Hensen N."/>
            <person name="Bonometti L."/>
            <person name="Westerberg I."/>
            <person name="Brannstrom I.O."/>
            <person name="Guillou S."/>
            <person name="Cros-Aarteil S."/>
            <person name="Calhoun S."/>
            <person name="Haridas S."/>
            <person name="Kuo A."/>
            <person name="Mondo S."/>
            <person name="Pangilinan J."/>
            <person name="Riley R."/>
            <person name="Labutti K."/>
            <person name="Andreopoulos B."/>
            <person name="Lipzen A."/>
            <person name="Chen C."/>
            <person name="Yanf M."/>
            <person name="Daum C."/>
            <person name="Ng V."/>
            <person name="Clum A."/>
            <person name="Ohm R."/>
            <person name="Martin F."/>
            <person name="Silar P."/>
            <person name="Natvig D."/>
            <person name="Lalanne C."/>
            <person name="Gautier V."/>
            <person name="Ament-Velasquez S.L."/>
            <person name="Kruys A."/>
            <person name="Hutchinson M.I."/>
            <person name="Powell A.J."/>
            <person name="Barry K."/>
            <person name="Miller A.N."/>
            <person name="Grigoriev I.V."/>
            <person name="Debuchy R."/>
            <person name="Gladieux P."/>
            <person name="Thoren M.H."/>
            <person name="Johannesson H."/>
        </authorList>
    </citation>
    <scope>NUCLEOTIDE SEQUENCE</scope>
    <source>
        <strain evidence="2">CBS 123565</strain>
    </source>
</reference>
<protein>
    <submittedName>
        <fullName evidence="2">Uncharacterized protein</fullName>
    </submittedName>
</protein>
<evidence type="ECO:0000256" key="1">
    <source>
        <dbReference type="SAM" id="MobiDB-lite"/>
    </source>
</evidence>
<reference evidence="2" key="1">
    <citation type="journal article" date="2023" name="Mol. Phylogenet. Evol.">
        <title>Genome-scale phylogeny and comparative genomics of the fungal order Sordariales.</title>
        <authorList>
            <person name="Hensen N."/>
            <person name="Bonometti L."/>
            <person name="Westerberg I."/>
            <person name="Brannstrom I.O."/>
            <person name="Guillou S."/>
            <person name="Cros-Aarteil S."/>
            <person name="Calhoun S."/>
            <person name="Haridas S."/>
            <person name="Kuo A."/>
            <person name="Mondo S."/>
            <person name="Pangilinan J."/>
            <person name="Riley R."/>
            <person name="LaButti K."/>
            <person name="Andreopoulos B."/>
            <person name="Lipzen A."/>
            <person name="Chen C."/>
            <person name="Yan M."/>
            <person name="Daum C."/>
            <person name="Ng V."/>
            <person name="Clum A."/>
            <person name="Steindorff A."/>
            <person name="Ohm R.A."/>
            <person name="Martin F."/>
            <person name="Silar P."/>
            <person name="Natvig D.O."/>
            <person name="Lalanne C."/>
            <person name="Gautier V."/>
            <person name="Ament-Velasquez S.L."/>
            <person name="Kruys A."/>
            <person name="Hutchinson M.I."/>
            <person name="Powell A.J."/>
            <person name="Barry K."/>
            <person name="Miller A.N."/>
            <person name="Grigoriev I.V."/>
            <person name="Debuchy R."/>
            <person name="Gladieux P."/>
            <person name="Hiltunen Thoren M."/>
            <person name="Johannesson H."/>
        </authorList>
    </citation>
    <scope>NUCLEOTIDE SEQUENCE</scope>
    <source>
        <strain evidence="2">CBS 123565</strain>
    </source>
</reference>
<organism evidence="2 3">
    <name type="scientific">Trichocladium antarcticum</name>
    <dbReference type="NCBI Taxonomy" id="1450529"/>
    <lineage>
        <taxon>Eukaryota</taxon>
        <taxon>Fungi</taxon>
        <taxon>Dikarya</taxon>
        <taxon>Ascomycota</taxon>
        <taxon>Pezizomycotina</taxon>
        <taxon>Sordariomycetes</taxon>
        <taxon>Sordariomycetidae</taxon>
        <taxon>Sordariales</taxon>
        <taxon>Chaetomiaceae</taxon>
        <taxon>Trichocladium</taxon>
    </lineage>
</organism>
<proteinExistence type="predicted"/>
<evidence type="ECO:0000313" key="2">
    <source>
        <dbReference type="EMBL" id="KAK4138458.1"/>
    </source>
</evidence>
<comment type="caution">
    <text evidence="2">The sequence shown here is derived from an EMBL/GenBank/DDBJ whole genome shotgun (WGS) entry which is preliminary data.</text>
</comment>
<accession>A0AAN6ZHV2</accession>
<feature type="region of interest" description="Disordered" evidence="1">
    <location>
        <begin position="32"/>
        <end position="65"/>
    </location>
</feature>
<dbReference type="AlphaFoldDB" id="A0AAN6ZHV2"/>
<evidence type="ECO:0000313" key="3">
    <source>
        <dbReference type="Proteomes" id="UP001304895"/>
    </source>
</evidence>
<sequence>MSRRLFITVLRPFSTSCPALNGVMATTQQRSVQRPLPMYSPSARRKRPGVASCTSDSSGEAAPGARQTVHDVLDPLRVHGHEVARNADKTVGVAVALTGVARWTALGDGLRARRSSGRRRSCRCLAEMEGV</sequence>
<keyword evidence="3" id="KW-1185">Reference proteome</keyword>